<keyword evidence="3" id="KW-0597">Phosphoprotein</keyword>
<feature type="domain" description="PAC" evidence="9">
    <location>
        <begin position="643"/>
        <end position="694"/>
    </location>
</feature>
<dbReference type="PANTHER" id="PTHR43047">
    <property type="entry name" value="TWO-COMPONENT HISTIDINE PROTEIN KINASE"/>
    <property type="match status" value="1"/>
</dbReference>
<dbReference type="Pfam" id="PF00512">
    <property type="entry name" value="HisKA"/>
    <property type="match status" value="1"/>
</dbReference>
<reference evidence="11" key="1">
    <citation type="journal article" date="2019" name="Int. J. Syst. Evol. Microbiol.">
        <title>The Global Catalogue of Microorganisms (GCM) 10K type strain sequencing project: providing services to taxonomists for standard genome sequencing and annotation.</title>
        <authorList>
            <consortium name="The Broad Institute Genomics Platform"/>
            <consortium name="The Broad Institute Genome Sequencing Center for Infectious Disease"/>
            <person name="Wu L."/>
            <person name="Ma J."/>
        </authorList>
    </citation>
    <scope>NUCLEOTIDE SEQUENCE [LARGE SCALE GENOMIC DNA]</scope>
    <source>
        <strain evidence="11">JCM 17705</strain>
    </source>
</reference>
<dbReference type="SMART" id="SM00387">
    <property type="entry name" value="HATPase_c"/>
    <property type="match status" value="1"/>
</dbReference>
<name>A0ABP8GC80_9SPHI</name>
<dbReference type="Proteomes" id="UP001500582">
    <property type="component" value="Unassembled WGS sequence"/>
</dbReference>
<dbReference type="Pfam" id="PF02518">
    <property type="entry name" value="HATPase_c"/>
    <property type="match status" value="1"/>
</dbReference>
<evidence type="ECO:0000256" key="1">
    <source>
        <dbReference type="ARBA" id="ARBA00000085"/>
    </source>
</evidence>
<dbReference type="Gene3D" id="1.10.287.130">
    <property type="match status" value="1"/>
</dbReference>
<dbReference type="SUPFAM" id="SSF55781">
    <property type="entry name" value="GAF domain-like"/>
    <property type="match status" value="1"/>
</dbReference>
<organism evidence="10 11">
    <name type="scientific">Mucilaginibacter gynuensis</name>
    <dbReference type="NCBI Taxonomy" id="1302236"/>
    <lineage>
        <taxon>Bacteria</taxon>
        <taxon>Pseudomonadati</taxon>
        <taxon>Bacteroidota</taxon>
        <taxon>Sphingobacteriia</taxon>
        <taxon>Sphingobacteriales</taxon>
        <taxon>Sphingobacteriaceae</taxon>
        <taxon>Mucilaginibacter</taxon>
    </lineage>
</organism>
<dbReference type="SMART" id="SM00086">
    <property type="entry name" value="PAC"/>
    <property type="match status" value="2"/>
</dbReference>
<dbReference type="InterPro" id="IPR036890">
    <property type="entry name" value="HATPase_C_sf"/>
</dbReference>
<evidence type="ECO:0000256" key="6">
    <source>
        <dbReference type="SAM" id="Coils"/>
    </source>
</evidence>
<feature type="domain" description="PAS" evidence="8">
    <location>
        <begin position="440"/>
        <end position="510"/>
    </location>
</feature>
<feature type="domain" description="Histidine kinase" evidence="7">
    <location>
        <begin position="698"/>
        <end position="910"/>
    </location>
</feature>
<dbReference type="InterPro" id="IPR004358">
    <property type="entry name" value="Sig_transdc_His_kin-like_C"/>
</dbReference>
<dbReference type="NCBIfam" id="TIGR00229">
    <property type="entry name" value="sensory_box"/>
    <property type="match status" value="2"/>
</dbReference>
<dbReference type="InterPro" id="IPR013656">
    <property type="entry name" value="PAS_4"/>
</dbReference>
<accession>A0ABP8GC80</accession>
<protein>
    <recommendedName>
        <fullName evidence="2">histidine kinase</fullName>
        <ecNumber evidence="2">2.7.13.3</ecNumber>
    </recommendedName>
</protein>
<evidence type="ECO:0000313" key="10">
    <source>
        <dbReference type="EMBL" id="GAA4321673.1"/>
    </source>
</evidence>
<evidence type="ECO:0000256" key="3">
    <source>
        <dbReference type="ARBA" id="ARBA00022553"/>
    </source>
</evidence>
<dbReference type="PROSITE" id="PS50109">
    <property type="entry name" value="HIS_KIN"/>
    <property type="match status" value="1"/>
</dbReference>
<sequence>MTFQIPLIHFNYITLSTTSYTFLNGGGKAGELIRASDWSQTFLGSPDHWPESLRSAVSISLNSGFPIAIYWGSEFTLIYNDAWSSIPGNKHPWALGKPGAEVWPEIWGGLEAQFNSVLKTGESIRQPDALLLMNRYGYKEECYFDYTLSPIVAPDGTVGGVFNAVIETTYRHINERRNALLLSFWENLNSSASVSGATELIFSILNTAPEDITFCALFTAIGKDGQPAVLSGHTAIPKELIQYFTDLSSKLSFDNRPVIISELADHIPVPLVDHVNEPVKEAVVVPISGGNSGVSGYMVLGISPRKRLDDDYLRFMEDVGRQAGTILNNAYANEINEAYLRELALNEELGAANEELFATNEELLQTQRRLSDLTDELELRVSDRTKELEDSYEEQQTLNEEINAANEELTSANEELAATNEELSETQFHLQRTLSGLAESDERFRNLVRDAPVGIILLTGKTLQVLIVNNRYADMIGRTTEELQGKNLFDIIPESAPTFKPVIDRVMDSGQTLYLTDQPYMVYQGERTISGFLNITYQPYREADGQVTGVMVLCQDVSEQFLAKRKLEQSEEQFRFMLNAIPQQVWTAAPNGALKYVNEVVAEDFGEDGEAIVGQGWQKFIHEDDITSTLNAWQTALSSGKEYQVEFRLRMKEGNYVWHLARARAYYENGNIVSWLGTNTNIELQKNNEQKKDEFLSIASHELKTPLTSIKAFNQLMSRSNKADNLKGFIDKSIHHIHRLENLINDLLDVTRINAGKMIYENQEFDFRQFLEETIEGVQLKSDSHQILLEYADDINYTGDRLRLEQVLNNILNNAVKYSPEASRVLVNAYVKDEGIIISVQDFGIGIEREHIEHLFDRYYRVDNTAMRFEGLGLGLYISSEIIKRHQGTFWIESKKGEGSTFFFRLPLQVKDRSVMIDSSDEYKDAFIHIIHNKENSRLDVDWRGFQDVESVKRGGMKMLEILGRAGVSKVLNDNTHVLGTWSEASDWAAQVWFPQMVSAGLKYFAWVYSPSTFSRMSAEKAADTPPGLVETKFFGDVESGGLWLNEKKN</sequence>
<dbReference type="InterPro" id="IPR035965">
    <property type="entry name" value="PAS-like_dom_sf"/>
</dbReference>
<evidence type="ECO:0000256" key="4">
    <source>
        <dbReference type="ARBA" id="ARBA00022679"/>
    </source>
</evidence>
<dbReference type="InterPro" id="IPR001610">
    <property type="entry name" value="PAC"/>
</dbReference>
<evidence type="ECO:0000256" key="5">
    <source>
        <dbReference type="ARBA" id="ARBA00022777"/>
    </source>
</evidence>
<dbReference type="EC" id="2.7.13.3" evidence="2"/>
<proteinExistence type="predicted"/>
<dbReference type="InterPro" id="IPR003661">
    <property type="entry name" value="HisK_dim/P_dom"/>
</dbReference>
<keyword evidence="4" id="KW-0808">Transferase</keyword>
<keyword evidence="5" id="KW-0418">Kinase</keyword>
<feature type="domain" description="PAC" evidence="9">
    <location>
        <begin position="516"/>
        <end position="569"/>
    </location>
</feature>
<evidence type="ECO:0000313" key="11">
    <source>
        <dbReference type="Proteomes" id="UP001500582"/>
    </source>
</evidence>
<dbReference type="CDD" id="cd00130">
    <property type="entry name" value="PAS"/>
    <property type="match status" value="2"/>
</dbReference>
<dbReference type="PRINTS" id="PR00344">
    <property type="entry name" value="BCTRLSENSOR"/>
</dbReference>
<evidence type="ECO:0000256" key="2">
    <source>
        <dbReference type="ARBA" id="ARBA00012438"/>
    </source>
</evidence>
<dbReference type="InterPro" id="IPR036097">
    <property type="entry name" value="HisK_dim/P_sf"/>
</dbReference>
<keyword evidence="11" id="KW-1185">Reference proteome</keyword>
<dbReference type="SMART" id="SM00388">
    <property type="entry name" value="HisKA"/>
    <property type="match status" value="1"/>
</dbReference>
<evidence type="ECO:0000259" key="8">
    <source>
        <dbReference type="PROSITE" id="PS50112"/>
    </source>
</evidence>
<dbReference type="InterPro" id="IPR000700">
    <property type="entry name" value="PAS-assoc_C"/>
</dbReference>
<dbReference type="InterPro" id="IPR005467">
    <property type="entry name" value="His_kinase_dom"/>
</dbReference>
<dbReference type="PROSITE" id="PS50112">
    <property type="entry name" value="PAS"/>
    <property type="match status" value="2"/>
</dbReference>
<evidence type="ECO:0000259" key="9">
    <source>
        <dbReference type="PROSITE" id="PS50113"/>
    </source>
</evidence>
<gene>
    <name evidence="10" type="ORF">GCM10023149_21630</name>
</gene>
<dbReference type="PANTHER" id="PTHR43047:SF72">
    <property type="entry name" value="OSMOSENSING HISTIDINE PROTEIN KINASE SLN1"/>
    <property type="match status" value="1"/>
</dbReference>
<dbReference type="InterPro" id="IPR000014">
    <property type="entry name" value="PAS"/>
</dbReference>
<dbReference type="SUPFAM" id="SSF47384">
    <property type="entry name" value="Homodimeric domain of signal transducing histidine kinase"/>
    <property type="match status" value="1"/>
</dbReference>
<comment type="catalytic activity">
    <reaction evidence="1">
        <text>ATP + protein L-histidine = ADP + protein N-phospho-L-histidine.</text>
        <dbReference type="EC" id="2.7.13.3"/>
    </reaction>
</comment>
<feature type="coiled-coil region" evidence="6">
    <location>
        <begin position="385"/>
        <end position="426"/>
    </location>
</feature>
<dbReference type="SUPFAM" id="SSF55785">
    <property type="entry name" value="PYP-like sensor domain (PAS domain)"/>
    <property type="match status" value="3"/>
</dbReference>
<dbReference type="Gene3D" id="3.30.565.10">
    <property type="entry name" value="Histidine kinase-like ATPase, C-terminal domain"/>
    <property type="match status" value="1"/>
</dbReference>
<dbReference type="InterPro" id="IPR003594">
    <property type="entry name" value="HATPase_dom"/>
</dbReference>
<evidence type="ECO:0000259" key="7">
    <source>
        <dbReference type="PROSITE" id="PS50109"/>
    </source>
</evidence>
<dbReference type="RefSeq" id="WP_345211079.1">
    <property type="nucleotide sequence ID" value="NZ_BAABFT010000004.1"/>
</dbReference>
<dbReference type="InterPro" id="IPR013655">
    <property type="entry name" value="PAS_fold_3"/>
</dbReference>
<dbReference type="SMART" id="SM00091">
    <property type="entry name" value="PAS"/>
    <property type="match status" value="2"/>
</dbReference>
<dbReference type="Gene3D" id="3.30.450.20">
    <property type="entry name" value="PAS domain"/>
    <property type="match status" value="3"/>
</dbReference>
<dbReference type="Pfam" id="PF08448">
    <property type="entry name" value="PAS_4"/>
    <property type="match status" value="2"/>
</dbReference>
<dbReference type="SUPFAM" id="SSF55874">
    <property type="entry name" value="ATPase domain of HSP90 chaperone/DNA topoisomerase II/histidine kinase"/>
    <property type="match status" value="1"/>
</dbReference>
<dbReference type="CDD" id="cd00082">
    <property type="entry name" value="HisKA"/>
    <property type="match status" value="1"/>
</dbReference>
<dbReference type="EMBL" id="BAABFT010000004">
    <property type="protein sequence ID" value="GAA4321673.1"/>
    <property type="molecule type" value="Genomic_DNA"/>
</dbReference>
<dbReference type="Pfam" id="PF08447">
    <property type="entry name" value="PAS_3"/>
    <property type="match status" value="1"/>
</dbReference>
<keyword evidence="6" id="KW-0175">Coiled coil</keyword>
<feature type="domain" description="PAS" evidence="8">
    <location>
        <begin position="570"/>
        <end position="640"/>
    </location>
</feature>
<dbReference type="PROSITE" id="PS50113">
    <property type="entry name" value="PAC"/>
    <property type="match status" value="2"/>
</dbReference>
<comment type="caution">
    <text evidence="10">The sequence shown here is derived from an EMBL/GenBank/DDBJ whole genome shotgun (WGS) entry which is preliminary data.</text>
</comment>